<evidence type="ECO:0000313" key="2">
    <source>
        <dbReference type="EMBL" id="BAS00756.1"/>
    </source>
</evidence>
<dbReference type="RefSeq" id="WP_082416829.1">
    <property type="nucleotide sequence ID" value="NZ_AP014854.2"/>
</dbReference>
<dbReference type="InterPro" id="IPR015168">
    <property type="entry name" value="SsuA/THI5"/>
</dbReference>
<reference evidence="4" key="3">
    <citation type="journal article" date="2016" name="Genome Announc.">
        <title>Revised genome sequence of the purple photosynthetic bacterium Blastochloris viridis.</title>
        <authorList>
            <person name="Liu L.N."/>
            <person name="Faulkner M."/>
            <person name="Liu X."/>
            <person name="Huang F."/>
            <person name="Darby A.C."/>
            <person name="Hall N."/>
        </authorList>
    </citation>
    <scope>NUCLEOTIDE SEQUENCE [LARGE SCALE GENOMIC DNA]</scope>
    <source>
        <strain evidence="4">ATCC 19567 / DSM 133 / F</strain>
    </source>
</reference>
<accession>A0A0H5BEV3</accession>
<keyword evidence="4" id="KW-1185">Reference proteome</keyword>
<dbReference type="PATRIC" id="fig|1079.6.peg.1641"/>
<sequence length="335" mass="35977">MSASVTSLSRRQLLIGGAGTLLAAPFIANGVARAEGEAKPFRIAWNTGAVCSAPVGYAIEKGIFAKHGLAAETLTFAGSTEQLLEALATGKAEGAVGMALRWFKPLEQGFDVKLIAGTHGGCLRLLGWKPAGIEKLEDLKGKVVAVADQSSPAKSFISLRLALIGIDPAREVDWRVYPGNLLGLAVEKGEAQALAHWDPDTHFYLKDERYVQIATNLDGEYANRTCCIFAVPGKLYREDKTTVRAAATAILEASAATAKDPRGTAEVFYNAYKPKSGVEDLTAMVAYHTHSHNPVGEALKQEIVLYADELKKVQVLKPSTDSRKFAERVFGDVFS</sequence>
<reference evidence="3" key="2">
    <citation type="submission" date="2015-11" db="EMBL/GenBank/DDBJ databases">
        <authorList>
            <person name="Zhang Y."/>
            <person name="Guo Z."/>
        </authorList>
    </citation>
    <scope>NUCLEOTIDE SEQUENCE</scope>
    <source>
        <strain evidence="3">1</strain>
    </source>
</reference>
<dbReference type="EMBL" id="LN907867">
    <property type="protein sequence ID" value="CUU42028.1"/>
    <property type="molecule type" value="Genomic_DNA"/>
</dbReference>
<dbReference type="InterPro" id="IPR006311">
    <property type="entry name" value="TAT_signal"/>
</dbReference>
<dbReference type="SUPFAM" id="SSF53850">
    <property type="entry name" value="Periplasmic binding protein-like II"/>
    <property type="match status" value="1"/>
</dbReference>
<evidence type="ECO:0000259" key="1">
    <source>
        <dbReference type="Pfam" id="PF09084"/>
    </source>
</evidence>
<dbReference type="KEGG" id="bvr:BVIR_1584"/>
<evidence type="ECO:0000313" key="3">
    <source>
        <dbReference type="EMBL" id="CUU42028.1"/>
    </source>
</evidence>
<dbReference type="Proteomes" id="UP000065734">
    <property type="component" value="Chromosome I"/>
</dbReference>
<dbReference type="AlphaFoldDB" id="A0A0H5BEV3"/>
<organism evidence="3 4">
    <name type="scientific">Blastochloris viridis</name>
    <name type="common">Rhodopseudomonas viridis</name>
    <dbReference type="NCBI Taxonomy" id="1079"/>
    <lineage>
        <taxon>Bacteria</taxon>
        <taxon>Pseudomonadati</taxon>
        <taxon>Pseudomonadota</taxon>
        <taxon>Alphaproteobacteria</taxon>
        <taxon>Hyphomicrobiales</taxon>
        <taxon>Blastochloridaceae</taxon>
        <taxon>Blastochloris</taxon>
    </lineage>
</organism>
<name>A0A0H5BEV3_BLAVI</name>
<dbReference type="Pfam" id="PF09084">
    <property type="entry name" value="NMT1"/>
    <property type="match status" value="1"/>
</dbReference>
<protein>
    <submittedName>
        <fullName evidence="2">ABC-type nitrate/sulfonate/bicarbonate transport systems</fullName>
    </submittedName>
    <submittedName>
        <fullName evidence="3">ABC-type taurine transport system, periplasmic component</fullName>
    </submittedName>
</protein>
<evidence type="ECO:0000313" key="4">
    <source>
        <dbReference type="Proteomes" id="UP000065734"/>
    </source>
</evidence>
<dbReference type="PANTHER" id="PTHR30024">
    <property type="entry name" value="ALIPHATIC SULFONATES-BINDING PROTEIN-RELATED"/>
    <property type="match status" value="1"/>
</dbReference>
<dbReference type="PANTHER" id="PTHR30024:SF21">
    <property type="entry name" value="ABC TRANSPORTER SUBSTRATE-BINDING PROTEIN"/>
    <property type="match status" value="1"/>
</dbReference>
<dbReference type="EMBL" id="AP014854">
    <property type="protein sequence ID" value="BAS00756.1"/>
    <property type="molecule type" value="Genomic_DNA"/>
</dbReference>
<feature type="domain" description="SsuA/THI5-like" evidence="1">
    <location>
        <begin position="53"/>
        <end position="262"/>
    </location>
</feature>
<reference evidence="2" key="1">
    <citation type="journal article" date="2015" name="Genome Announc.">
        <title>Complete Genome Sequence of the Bacteriochlorophyll b-Producing Photosynthetic Bacterium Blastochloris viridis.</title>
        <authorList>
            <person name="Tsukatani Y."/>
            <person name="Hirose Y."/>
            <person name="Harada J."/>
            <person name="Misawa N."/>
            <person name="Mori K."/>
            <person name="Inoue K."/>
            <person name="Tamiaki H."/>
        </authorList>
    </citation>
    <scope>NUCLEOTIDE SEQUENCE [LARGE SCALE GENOMIC DNA]</scope>
    <source>
        <strain evidence="2">DSM 133</strain>
    </source>
</reference>
<dbReference type="STRING" id="1079.BVIR_1584"/>
<dbReference type="PROSITE" id="PS51318">
    <property type="entry name" value="TAT"/>
    <property type="match status" value="1"/>
</dbReference>
<gene>
    <name evidence="2" type="ORF">BV133_3162</name>
    <name evidence="3" type="ORF">BVIRIDIS_10290</name>
</gene>
<proteinExistence type="predicted"/>
<dbReference type="OrthoDB" id="5372616at2"/>
<dbReference type="Gene3D" id="3.40.190.10">
    <property type="entry name" value="Periplasmic binding protein-like II"/>
    <property type="match status" value="2"/>
</dbReference>